<dbReference type="GO" id="GO:0004401">
    <property type="term" value="F:histidinol-phosphatase activity"/>
    <property type="evidence" value="ECO:0007669"/>
    <property type="project" value="UniProtKB-UniRule"/>
</dbReference>
<evidence type="ECO:0000256" key="3">
    <source>
        <dbReference type="ARBA" id="ARBA00013085"/>
    </source>
</evidence>
<dbReference type="GO" id="GO:0005737">
    <property type="term" value="C:cytoplasm"/>
    <property type="evidence" value="ECO:0007669"/>
    <property type="project" value="TreeGrafter"/>
</dbReference>
<keyword evidence="5 8" id="KW-0378">Hydrolase</keyword>
<evidence type="ECO:0000256" key="8">
    <source>
        <dbReference type="RuleBase" id="RU366003"/>
    </source>
</evidence>
<evidence type="ECO:0000256" key="1">
    <source>
        <dbReference type="ARBA" id="ARBA00004970"/>
    </source>
</evidence>
<dbReference type="InterPro" id="IPR016195">
    <property type="entry name" value="Pol/histidinol_Pase-like"/>
</dbReference>
<evidence type="ECO:0000256" key="6">
    <source>
        <dbReference type="ARBA" id="ARBA00023102"/>
    </source>
</evidence>
<comment type="catalytic activity">
    <reaction evidence="7 8">
        <text>L-histidinol phosphate + H2O = L-histidinol + phosphate</text>
        <dbReference type="Rhea" id="RHEA:14465"/>
        <dbReference type="ChEBI" id="CHEBI:15377"/>
        <dbReference type="ChEBI" id="CHEBI:43474"/>
        <dbReference type="ChEBI" id="CHEBI:57699"/>
        <dbReference type="ChEBI" id="CHEBI:57980"/>
        <dbReference type="EC" id="3.1.3.15"/>
    </reaction>
</comment>
<dbReference type="Proteomes" id="UP000236311">
    <property type="component" value="Unassembled WGS sequence"/>
</dbReference>
<reference evidence="10 11" key="1">
    <citation type="submission" date="2018-01" db="EMBL/GenBank/DDBJ databases">
        <authorList>
            <person name="Gaut B.S."/>
            <person name="Morton B.R."/>
            <person name="Clegg M.T."/>
            <person name="Duvall M.R."/>
        </authorList>
    </citation>
    <scope>NUCLEOTIDE SEQUENCE [LARGE SCALE GENOMIC DNA]</scope>
    <source>
        <strain evidence="10">GP69</strain>
    </source>
</reference>
<dbReference type="GO" id="GO:0000105">
    <property type="term" value="P:L-histidine biosynthetic process"/>
    <property type="evidence" value="ECO:0007669"/>
    <property type="project" value="UniProtKB-UniRule"/>
</dbReference>
<keyword evidence="6 8" id="KW-0368">Histidine biosynthesis</keyword>
<dbReference type="CDD" id="cd12110">
    <property type="entry name" value="PHP_HisPPase_Hisj_like"/>
    <property type="match status" value="1"/>
</dbReference>
<evidence type="ECO:0000256" key="5">
    <source>
        <dbReference type="ARBA" id="ARBA00022801"/>
    </source>
</evidence>
<keyword evidence="11" id="KW-1185">Reference proteome</keyword>
<proteinExistence type="inferred from homology"/>
<evidence type="ECO:0000259" key="9">
    <source>
        <dbReference type="Pfam" id="PF02811"/>
    </source>
</evidence>
<dbReference type="PANTHER" id="PTHR21039:SF0">
    <property type="entry name" value="HISTIDINOL-PHOSPHATASE"/>
    <property type="match status" value="1"/>
</dbReference>
<sequence>MKSNFHTHVQRCKHAEGSEEDYIKEALEKGLSQLGFSDHAPYPDVDLGRRMLYEELADYLAAVEEMRERYREKLVIRKGLEIEYLPQYRNYYEDLLTKHKVEYLLMGEHFYIDPQGRRANTYEITSSTQEYIAYAKTVAEGMRTGLFKAVAHPDLYMLNHFVWNEDCRRAADLIIDTAVATDTILEYNANGLRWAPDSYPDGVRQPYPYEGFWKMVAQAPVRVMVGSDCHSPQDLWDEAMEMSYRTLQELGIEPVRELFPSDDR</sequence>
<name>A0A2K4ZKT6_9FIRM</name>
<dbReference type="InterPro" id="IPR010140">
    <property type="entry name" value="Histidinol_P_phosphatase_HisJ"/>
</dbReference>
<accession>A0A2K4ZKT6</accession>
<organism evidence="10 11">
    <name type="scientific">Acetatifactor muris</name>
    <dbReference type="NCBI Taxonomy" id="879566"/>
    <lineage>
        <taxon>Bacteria</taxon>
        <taxon>Bacillati</taxon>
        <taxon>Bacillota</taxon>
        <taxon>Clostridia</taxon>
        <taxon>Lachnospirales</taxon>
        <taxon>Lachnospiraceae</taxon>
        <taxon>Acetatifactor</taxon>
    </lineage>
</organism>
<dbReference type="NCBIfam" id="TIGR01856">
    <property type="entry name" value="hisJ_fam"/>
    <property type="match status" value="1"/>
</dbReference>
<evidence type="ECO:0000256" key="7">
    <source>
        <dbReference type="ARBA" id="ARBA00049158"/>
    </source>
</evidence>
<feature type="domain" description="PHP" evidence="9">
    <location>
        <begin position="5"/>
        <end position="189"/>
    </location>
</feature>
<dbReference type="InterPro" id="IPR004013">
    <property type="entry name" value="PHP_dom"/>
</dbReference>
<dbReference type="UniPathway" id="UPA00031">
    <property type="reaction ID" value="UER00013"/>
</dbReference>
<dbReference type="Gene3D" id="3.20.20.140">
    <property type="entry name" value="Metal-dependent hydrolases"/>
    <property type="match status" value="1"/>
</dbReference>
<evidence type="ECO:0000256" key="4">
    <source>
        <dbReference type="ARBA" id="ARBA00022605"/>
    </source>
</evidence>
<dbReference type="EC" id="3.1.3.15" evidence="3 8"/>
<dbReference type="PANTHER" id="PTHR21039">
    <property type="entry name" value="HISTIDINOL PHOSPHATASE-RELATED"/>
    <property type="match status" value="1"/>
</dbReference>
<dbReference type="SUPFAM" id="SSF89550">
    <property type="entry name" value="PHP domain-like"/>
    <property type="match status" value="1"/>
</dbReference>
<evidence type="ECO:0000313" key="10">
    <source>
        <dbReference type="EMBL" id="SOY31097.1"/>
    </source>
</evidence>
<dbReference type="AlphaFoldDB" id="A0A2K4ZKT6"/>
<dbReference type="RefSeq" id="WP_172455199.1">
    <property type="nucleotide sequence ID" value="NZ_JANJZD010000024.1"/>
</dbReference>
<evidence type="ECO:0000256" key="2">
    <source>
        <dbReference type="ARBA" id="ARBA00009152"/>
    </source>
</evidence>
<protein>
    <recommendedName>
        <fullName evidence="3 8">Histidinol-phosphatase</fullName>
        <shortName evidence="8">HolPase</shortName>
        <ecNumber evidence="3 8">3.1.3.15</ecNumber>
    </recommendedName>
</protein>
<dbReference type="EMBL" id="OFSM01000021">
    <property type="protein sequence ID" value="SOY31097.1"/>
    <property type="molecule type" value="Genomic_DNA"/>
</dbReference>
<comment type="similarity">
    <text evidence="2 8">Belongs to the PHP hydrolase family. HisK subfamily.</text>
</comment>
<keyword evidence="4 8" id="KW-0028">Amino-acid biosynthesis</keyword>
<evidence type="ECO:0000313" key="11">
    <source>
        <dbReference type="Proteomes" id="UP000236311"/>
    </source>
</evidence>
<comment type="pathway">
    <text evidence="1 8">Amino-acid biosynthesis; L-histidine biosynthesis; L-histidine from 5-phospho-alpha-D-ribose 1-diphosphate: step 8/9.</text>
</comment>
<gene>
    <name evidence="10" type="primary">hisK_1</name>
    <name evidence="10" type="ORF">AMURIS_03831</name>
</gene>
<dbReference type="Pfam" id="PF02811">
    <property type="entry name" value="PHP"/>
    <property type="match status" value="1"/>
</dbReference>